<dbReference type="Proteomes" id="UP000252085">
    <property type="component" value="Unassembled WGS sequence"/>
</dbReference>
<reference evidence="1 2" key="1">
    <citation type="submission" date="2016-04" db="EMBL/GenBank/DDBJ databases">
        <authorList>
            <person name="Evans L.H."/>
            <person name="Alamgir A."/>
            <person name="Owens N."/>
            <person name="Weber N.D."/>
            <person name="Virtaneva K."/>
            <person name="Barbian K."/>
            <person name="Babar A."/>
            <person name="Rosenke K."/>
        </authorList>
    </citation>
    <scope>NUCLEOTIDE SEQUENCE [LARGE SCALE GENOMIC DNA]</scope>
    <source>
        <strain evidence="1">NIES-2108</strain>
    </source>
</reference>
<name>A0A367RNG8_NOSPU</name>
<accession>A0A367RNG8</accession>
<gene>
    <name evidence="1" type="ORF">A6769_10110</name>
</gene>
<dbReference type="EMBL" id="LXQE01000125">
    <property type="protein sequence ID" value="RCJ38097.1"/>
    <property type="molecule type" value="Genomic_DNA"/>
</dbReference>
<evidence type="ECO:0000313" key="2">
    <source>
        <dbReference type="Proteomes" id="UP000252085"/>
    </source>
</evidence>
<sequence length="455" mass="51808">MLFEFTSNVEAGIKSGKYVEVFSNGISIGIVCDSATGQFVGYAVSALVNNNLVSPLITPVQFLMKGANMVQTYIDIDFQKNYQQNDFIRTGLQSLQTNLGVLQATTALIGVGTVATVALKAVNLHQVLKFRREVQQMRLEVKNGFINLSQAVKDQEAEIRQIVEQIVQDVNFEQHRLVLVRAYTLFVQAINRLQSVIQLKDFTSRNDEIVDVRKMLLKALADYTNPHLLEEISALGQIRRFECAWAIEQAIVITYQVQNEMSAVSECLWHLRDKISEHSCIVIGHCESYDDLDFLFPEISRIRNHDFAILEIWQARVDWMRSLSKAEIKLLVSSDFNTLESAHTLDVNLATELLTVPPEQLAYEYLTEKAHFYSLRDQLMFMFKPYLRCDYEVYIKQQASVAGYKTLASNNLQKVSDLAVTNLYYYFKVRDESNIERTLEAVIPNSVALSGAEKP</sequence>
<protein>
    <submittedName>
        <fullName evidence="1">Uncharacterized protein</fullName>
    </submittedName>
</protein>
<proteinExistence type="predicted"/>
<comment type="caution">
    <text evidence="1">The sequence shown here is derived from an EMBL/GenBank/DDBJ whole genome shotgun (WGS) entry which is preliminary data.</text>
</comment>
<organism evidence="1 2">
    <name type="scientific">Nostoc punctiforme NIES-2108</name>
    <dbReference type="NCBI Taxonomy" id="1356359"/>
    <lineage>
        <taxon>Bacteria</taxon>
        <taxon>Bacillati</taxon>
        <taxon>Cyanobacteriota</taxon>
        <taxon>Cyanophyceae</taxon>
        <taxon>Nostocales</taxon>
        <taxon>Nostocaceae</taxon>
        <taxon>Nostoc</taxon>
    </lineage>
</organism>
<evidence type="ECO:0000313" key="1">
    <source>
        <dbReference type="EMBL" id="RCJ38097.1"/>
    </source>
</evidence>
<dbReference type="AlphaFoldDB" id="A0A367RNG8"/>